<feature type="region of interest" description="Disordered" evidence="1">
    <location>
        <begin position="57"/>
        <end position="92"/>
    </location>
</feature>
<dbReference type="HOGENOM" id="CLU_1629772_0_0_1"/>
<accession>B8BKF5</accession>
<feature type="region of interest" description="Disordered" evidence="1">
    <location>
        <begin position="116"/>
        <end position="163"/>
    </location>
</feature>
<reference evidence="2 3" key="1">
    <citation type="journal article" date="2005" name="PLoS Biol.">
        <title>The genomes of Oryza sativa: a history of duplications.</title>
        <authorList>
            <person name="Yu J."/>
            <person name="Wang J."/>
            <person name="Lin W."/>
            <person name="Li S."/>
            <person name="Li H."/>
            <person name="Zhou J."/>
            <person name="Ni P."/>
            <person name="Dong W."/>
            <person name="Hu S."/>
            <person name="Zeng C."/>
            <person name="Zhang J."/>
            <person name="Zhang Y."/>
            <person name="Li R."/>
            <person name="Xu Z."/>
            <person name="Li S."/>
            <person name="Li X."/>
            <person name="Zheng H."/>
            <person name="Cong L."/>
            <person name="Lin L."/>
            <person name="Yin J."/>
            <person name="Geng J."/>
            <person name="Li G."/>
            <person name="Shi J."/>
            <person name="Liu J."/>
            <person name="Lv H."/>
            <person name="Li J."/>
            <person name="Wang J."/>
            <person name="Deng Y."/>
            <person name="Ran L."/>
            <person name="Shi X."/>
            <person name="Wang X."/>
            <person name="Wu Q."/>
            <person name="Li C."/>
            <person name="Ren X."/>
            <person name="Wang J."/>
            <person name="Wang X."/>
            <person name="Li D."/>
            <person name="Liu D."/>
            <person name="Zhang X."/>
            <person name="Ji Z."/>
            <person name="Zhao W."/>
            <person name="Sun Y."/>
            <person name="Zhang Z."/>
            <person name="Bao J."/>
            <person name="Han Y."/>
            <person name="Dong L."/>
            <person name="Ji J."/>
            <person name="Chen P."/>
            <person name="Wu S."/>
            <person name="Liu J."/>
            <person name="Xiao Y."/>
            <person name="Bu D."/>
            <person name="Tan J."/>
            <person name="Yang L."/>
            <person name="Ye C."/>
            <person name="Zhang J."/>
            <person name="Xu J."/>
            <person name="Zhou Y."/>
            <person name="Yu Y."/>
            <person name="Zhang B."/>
            <person name="Zhuang S."/>
            <person name="Wei H."/>
            <person name="Liu B."/>
            <person name="Lei M."/>
            <person name="Yu H."/>
            <person name="Li Y."/>
            <person name="Xu H."/>
            <person name="Wei S."/>
            <person name="He X."/>
            <person name="Fang L."/>
            <person name="Zhang Z."/>
            <person name="Zhang Y."/>
            <person name="Huang X."/>
            <person name="Su Z."/>
            <person name="Tong W."/>
            <person name="Li J."/>
            <person name="Tong Z."/>
            <person name="Li S."/>
            <person name="Ye J."/>
            <person name="Wang L."/>
            <person name="Fang L."/>
            <person name="Lei T."/>
            <person name="Chen C."/>
            <person name="Chen H."/>
            <person name="Xu Z."/>
            <person name="Li H."/>
            <person name="Huang H."/>
            <person name="Zhang F."/>
            <person name="Xu H."/>
            <person name="Li N."/>
            <person name="Zhao C."/>
            <person name="Li S."/>
            <person name="Dong L."/>
            <person name="Huang Y."/>
            <person name="Li L."/>
            <person name="Xi Y."/>
            <person name="Qi Q."/>
            <person name="Li W."/>
            <person name="Zhang B."/>
            <person name="Hu W."/>
            <person name="Zhang Y."/>
            <person name="Tian X."/>
            <person name="Jiao Y."/>
            <person name="Liang X."/>
            <person name="Jin J."/>
            <person name="Gao L."/>
            <person name="Zheng W."/>
            <person name="Hao B."/>
            <person name="Liu S."/>
            <person name="Wang W."/>
            <person name="Yuan L."/>
            <person name="Cao M."/>
            <person name="McDermott J."/>
            <person name="Samudrala R."/>
            <person name="Wang J."/>
            <person name="Wong G.K."/>
            <person name="Yang H."/>
        </authorList>
    </citation>
    <scope>NUCLEOTIDE SEQUENCE [LARGE SCALE GENOMIC DNA]</scope>
    <source>
        <strain evidence="3">cv. 93-11</strain>
    </source>
</reference>
<dbReference type="AlphaFoldDB" id="B8BKF5"/>
<dbReference type="EMBL" id="CM000136">
    <property type="protein sequence ID" value="EEC68141.1"/>
    <property type="molecule type" value="Genomic_DNA"/>
</dbReference>
<gene>
    <name evidence="2" type="ORF">OsI_36061</name>
</gene>
<evidence type="ECO:0000256" key="1">
    <source>
        <dbReference type="SAM" id="MobiDB-lite"/>
    </source>
</evidence>
<sequence length="163" mass="16764">MRMRGSSPSSTTWGPIVAAAAAAAAAAEEEEPSPTPPADGAAAITAAPAAAAAAASDRRAVACTRAGVRAEEEEAEAEEGGRKGNERNEASPFGQPVVFVPLLPSPLFFTAARPRQPTQSTGAFTAATRTPRWVHTTRHKQKLPPGSAARTWRGARPGAGQND</sequence>
<name>B8BKF5_ORYSI</name>
<dbReference type="Proteomes" id="UP000007015">
    <property type="component" value="Chromosome 11"/>
</dbReference>
<feature type="region of interest" description="Disordered" evidence="1">
    <location>
        <begin position="20"/>
        <end position="44"/>
    </location>
</feature>
<evidence type="ECO:0000313" key="3">
    <source>
        <dbReference type="Proteomes" id="UP000007015"/>
    </source>
</evidence>
<evidence type="ECO:0000313" key="2">
    <source>
        <dbReference type="EMBL" id="EEC68141.1"/>
    </source>
</evidence>
<dbReference type="Gramene" id="BGIOSGA035244-TA">
    <property type="protein sequence ID" value="BGIOSGA035244-PA"/>
    <property type="gene ID" value="BGIOSGA035244"/>
</dbReference>
<keyword evidence="3" id="KW-1185">Reference proteome</keyword>
<proteinExistence type="predicted"/>
<feature type="compositionally biased region" description="Basic and acidic residues" evidence="1">
    <location>
        <begin position="79"/>
        <end position="89"/>
    </location>
</feature>
<protein>
    <submittedName>
        <fullName evidence="2">Uncharacterized protein</fullName>
    </submittedName>
</protein>
<feature type="compositionally biased region" description="Low complexity" evidence="1">
    <location>
        <begin position="57"/>
        <end position="67"/>
    </location>
</feature>
<organism evidence="2 3">
    <name type="scientific">Oryza sativa subsp. indica</name>
    <name type="common">Rice</name>
    <dbReference type="NCBI Taxonomy" id="39946"/>
    <lineage>
        <taxon>Eukaryota</taxon>
        <taxon>Viridiplantae</taxon>
        <taxon>Streptophyta</taxon>
        <taxon>Embryophyta</taxon>
        <taxon>Tracheophyta</taxon>
        <taxon>Spermatophyta</taxon>
        <taxon>Magnoliopsida</taxon>
        <taxon>Liliopsida</taxon>
        <taxon>Poales</taxon>
        <taxon>Poaceae</taxon>
        <taxon>BOP clade</taxon>
        <taxon>Oryzoideae</taxon>
        <taxon>Oryzeae</taxon>
        <taxon>Oryzinae</taxon>
        <taxon>Oryza</taxon>
        <taxon>Oryza sativa</taxon>
    </lineage>
</organism>